<gene>
    <name evidence="1" type="ORF">AK812_SmicGene21634</name>
</gene>
<proteinExistence type="predicted"/>
<dbReference type="EMBL" id="LSRX01000477">
    <property type="protein sequence ID" value="OLP96180.1"/>
    <property type="molecule type" value="Genomic_DNA"/>
</dbReference>
<accession>A0A1Q9DM10</accession>
<organism evidence="1 2">
    <name type="scientific">Symbiodinium microadriaticum</name>
    <name type="common">Dinoflagellate</name>
    <name type="synonym">Zooxanthella microadriatica</name>
    <dbReference type="NCBI Taxonomy" id="2951"/>
    <lineage>
        <taxon>Eukaryota</taxon>
        <taxon>Sar</taxon>
        <taxon>Alveolata</taxon>
        <taxon>Dinophyceae</taxon>
        <taxon>Suessiales</taxon>
        <taxon>Symbiodiniaceae</taxon>
        <taxon>Symbiodinium</taxon>
    </lineage>
</organism>
<dbReference type="AlphaFoldDB" id="A0A1Q9DM10"/>
<evidence type="ECO:0000313" key="1">
    <source>
        <dbReference type="EMBL" id="OLP96180.1"/>
    </source>
</evidence>
<keyword evidence="2" id="KW-1185">Reference proteome</keyword>
<dbReference type="OrthoDB" id="10464705at2759"/>
<protein>
    <submittedName>
        <fullName evidence="1">Uncharacterized protein</fullName>
    </submittedName>
</protein>
<comment type="caution">
    <text evidence="1">The sequence shown here is derived from an EMBL/GenBank/DDBJ whole genome shotgun (WGS) entry which is preliminary data.</text>
</comment>
<name>A0A1Q9DM10_SYMMI</name>
<sequence>MWGCLLGPEKLEADWRTGAGLLCPARKASSHPSLCFHPVSLVFLVPEAEAWELAGVAPALEDGPKVEDGPCHRKWSGGGPMGSFGHRKWSGGGPMRLFGHRKWSGGGPMGSFGRWPLPASAAFLEGTGLGGSGGFQLAALPGFAPAAVGCRGGVMARVVKSMPPTGGGSGGVLGPGTSGGGVSGTSSVALGGHGVSGVVCGVSGGLVGMAGGCTVGGRLGGYLSLGAAGGVGGALLGSCGAWTSRTAVLGFELLGLVLGPKETGGPVGALGTAAAPSACWAVVPPSGLEQRWSLDWQQLLGEGEHRCWEWWVLDWNREGVAANGQGKTGPLALGGLGGDTGDSTGGLAGVVGVPGLVPGFMGTSKASEPVGAGSWGSRSTGCARSLGWWQPPSHCPWLQRAASKTVVVLATKLVVDVISGVSGFI</sequence>
<dbReference type="Proteomes" id="UP000186817">
    <property type="component" value="Unassembled WGS sequence"/>
</dbReference>
<evidence type="ECO:0000313" key="2">
    <source>
        <dbReference type="Proteomes" id="UP000186817"/>
    </source>
</evidence>
<reference evidence="1 2" key="1">
    <citation type="submission" date="2016-02" db="EMBL/GenBank/DDBJ databases">
        <title>Genome analysis of coral dinoflagellate symbionts highlights evolutionary adaptations to a symbiotic lifestyle.</title>
        <authorList>
            <person name="Aranda M."/>
            <person name="Li Y."/>
            <person name="Liew Y.J."/>
            <person name="Baumgarten S."/>
            <person name="Simakov O."/>
            <person name="Wilson M."/>
            <person name="Piel J."/>
            <person name="Ashoor H."/>
            <person name="Bougouffa S."/>
            <person name="Bajic V.B."/>
            <person name="Ryu T."/>
            <person name="Ravasi T."/>
            <person name="Bayer T."/>
            <person name="Micklem G."/>
            <person name="Kim H."/>
            <person name="Bhak J."/>
            <person name="Lajeunesse T.C."/>
            <person name="Voolstra C.R."/>
        </authorList>
    </citation>
    <scope>NUCLEOTIDE SEQUENCE [LARGE SCALE GENOMIC DNA]</scope>
    <source>
        <strain evidence="1 2">CCMP2467</strain>
    </source>
</reference>